<feature type="region of interest" description="Disordered" evidence="1">
    <location>
        <begin position="59"/>
        <end position="87"/>
    </location>
</feature>
<dbReference type="EMBL" id="LGSR01000006">
    <property type="protein sequence ID" value="KOS22480.1"/>
    <property type="molecule type" value="Genomic_DNA"/>
</dbReference>
<evidence type="ECO:0000313" key="4">
    <source>
        <dbReference type="Proteomes" id="UP000053831"/>
    </source>
</evidence>
<dbReference type="PANTHER" id="PTHR28094:SF2">
    <property type="entry name" value="BACTERIOPHAGE T5 ORF172 DNA-BINDING DOMAIN-CONTAINING PROTEIN"/>
    <property type="match status" value="1"/>
</dbReference>
<dbReference type="PANTHER" id="PTHR28094">
    <property type="entry name" value="MEIOTICALLY UP-REGULATED GENE 113 PROTEIN"/>
    <property type="match status" value="1"/>
</dbReference>
<feature type="region of interest" description="Disordered" evidence="1">
    <location>
        <begin position="1"/>
        <end position="21"/>
    </location>
</feature>
<keyword evidence="4" id="KW-1185">Reference proteome</keyword>
<evidence type="ECO:0000259" key="2">
    <source>
        <dbReference type="SMART" id="SM00974"/>
    </source>
</evidence>
<feature type="compositionally biased region" description="Pro residues" evidence="1">
    <location>
        <begin position="155"/>
        <end position="166"/>
    </location>
</feature>
<comment type="caution">
    <text evidence="3">The sequence shown here is derived from an EMBL/GenBank/DDBJ whole genome shotgun (WGS) entry which is preliminary data.</text>
</comment>
<dbReference type="InterPro" id="IPR018306">
    <property type="entry name" value="Phage_T5_Orf172_DNA-bd"/>
</dbReference>
<dbReference type="STRING" id="150374.A0A0M8N900"/>
<dbReference type="Pfam" id="PF10544">
    <property type="entry name" value="T5orf172"/>
    <property type="match status" value="1"/>
</dbReference>
<feature type="region of interest" description="Disordered" evidence="1">
    <location>
        <begin position="154"/>
        <end position="185"/>
    </location>
</feature>
<dbReference type="Proteomes" id="UP000053831">
    <property type="component" value="Unassembled WGS sequence"/>
</dbReference>
<feature type="domain" description="Bacteriophage T5 Orf172 DNA-binding" evidence="2">
    <location>
        <begin position="251"/>
        <end position="359"/>
    </location>
</feature>
<dbReference type="AlphaFoldDB" id="A0A0M8N900"/>
<organism evidence="3 4">
    <name type="scientific">Escovopsis weberi</name>
    <dbReference type="NCBI Taxonomy" id="150374"/>
    <lineage>
        <taxon>Eukaryota</taxon>
        <taxon>Fungi</taxon>
        <taxon>Dikarya</taxon>
        <taxon>Ascomycota</taxon>
        <taxon>Pezizomycotina</taxon>
        <taxon>Sordariomycetes</taxon>
        <taxon>Hypocreomycetidae</taxon>
        <taxon>Hypocreales</taxon>
        <taxon>Hypocreaceae</taxon>
        <taxon>Escovopsis</taxon>
    </lineage>
</organism>
<gene>
    <name evidence="3" type="ORF">ESCO_001857</name>
</gene>
<protein>
    <submittedName>
        <fullName evidence="3">Meiotically up-regulated protein</fullName>
    </submittedName>
</protein>
<reference evidence="3 4" key="1">
    <citation type="submission" date="2015-07" db="EMBL/GenBank/DDBJ databases">
        <title>The genome of the fungus Escovopsis weberi, a specialized disease agent of ant agriculture.</title>
        <authorList>
            <person name="de Man T.J."/>
            <person name="Stajich J.E."/>
            <person name="Kubicek C.P."/>
            <person name="Chenthamara K."/>
            <person name="Atanasova L."/>
            <person name="Druzhinina I.S."/>
            <person name="Birnbaum S."/>
            <person name="Barribeau S.M."/>
            <person name="Teiling C."/>
            <person name="Suen G."/>
            <person name="Currie C."/>
            <person name="Gerardo N.M."/>
        </authorList>
    </citation>
    <scope>NUCLEOTIDE SEQUENCE [LARGE SCALE GENOMIC DNA]</scope>
</reference>
<name>A0A0M8N900_ESCWE</name>
<accession>A0A0M8N900</accession>
<proteinExistence type="predicted"/>
<dbReference type="OrthoDB" id="2417614at2759"/>
<evidence type="ECO:0000256" key="1">
    <source>
        <dbReference type="SAM" id="MobiDB-lite"/>
    </source>
</evidence>
<dbReference type="InterPro" id="IPR053006">
    <property type="entry name" value="Meiosis_regulatory"/>
</dbReference>
<dbReference type="SMART" id="SM00974">
    <property type="entry name" value="T5orf172"/>
    <property type="match status" value="1"/>
</dbReference>
<sequence length="367" mass="40597">MTYAGTSPEAMIRRTDSKPVETTCHGLNGNGQHCRRALKADAIVGPNDATDEALFCHQHKDQARPRRPAPSSAAAAPKPKPKPPRIHGVTITEQRFSVDSLASLTDRLGFMRIQDPPGTAPYMNGGAAGYQRKKKRSLLCCCFCLPFDDEDFPDPPRPQQLAPLPPQHHAAHPQGHKPPPAELIPRDLPHETIAKLEKEVAKGFSEADEPGYIYIFWLKRDGDAAPPVPIDAASVRAVMAGSGGGANHFSTDTTLLIKIGRAVNVHKRMKEWTSQCGFSIELLRSYPHVPSAEAEAGVEPRPTPHANKVENLVHKELTGMGMRAPFEKCEACGARHQEWFRMDYTTDSIRKVDGVIRKWIEWDYKMS</sequence>
<evidence type="ECO:0000313" key="3">
    <source>
        <dbReference type="EMBL" id="KOS22480.1"/>
    </source>
</evidence>